<dbReference type="Pfam" id="PF13174">
    <property type="entry name" value="TPR_6"/>
    <property type="match status" value="1"/>
</dbReference>
<dbReference type="Gene3D" id="1.25.40.10">
    <property type="entry name" value="Tetratricopeptide repeat domain"/>
    <property type="match status" value="1"/>
</dbReference>
<accession>A0ABM8REB1</accession>
<dbReference type="InterPro" id="IPR011990">
    <property type="entry name" value="TPR-like_helical_dom_sf"/>
</dbReference>
<dbReference type="NCBIfam" id="TIGR02795">
    <property type="entry name" value="tol_pal_ybgF"/>
    <property type="match status" value="1"/>
</dbReference>
<dbReference type="InterPro" id="IPR034706">
    <property type="entry name" value="CpoB"/>
</dbReference>
<organism evidence="3 4">
    <name type="scientific">Nitrospira defluvii</name>
    <dbReference type="NCBI Taxonomy" id="330214"/>
    <lineage>
        <taxon>Bacteria</taxon>
        <taxon>Pseudomonadati</taxon>
        <taxon>Nitrospirota</taxon>
        <taxon>Nitrospiria</taxon>
        <taxon>Nitrospirales</taxon>
        <taxon>Nitrospiraceae</taxon>
        <taxon>Nitrospira</taxon>
    </lineage>
</organism>
<feature type="chain" id="PRO_5045075690" evidence="2">
    <location>
        <begin position="23"/>
        <end position="259"/>
    </location>
</feature>
<feature type="signal peptide" evidence="2">
    <location>
        <begin position="1"/>
        <end position="22"/>
    </location>
</feature>
<reference evidence="3 4" key="1">
    <citation type="submission" date="2021-02" db="EMBL/GenBank/DDBJ databases">
        <authorList>
            <person name="Han P."/>
        </authorList>
    </citation>
    <scope>NUCLEOTIDE SEQUENCE [LARGE SCALE GENOMIC DNA]</scope>
    <source>
        <strain evidence="3">Candidatus Nitrospira sp. ZN2</strain>
    </source>
</reference>
<keyword evidence="2" id="KW-0732">Signal</keyword>
<dbReference type="EMBL" id="CAJNBJ010000016">
    <property type="protein sequence ID" value="CAE6747942.1"/>
    <property type="molecule type" value="Genomic_DNA"/>
</dbReference>
<dbReference type="SUPFAM" id="SSF48452">
    <property type="entry name" value="TPR-like"/>
    <property type="match status" value="1"/>
</dbReference>
<gene>
    <name evidence="3" type="ORF">NSPZN2_30027</name>
</gene>
<dbReference type="PROSITE" id="PS51257">
    <property type="entry name" value="PROKAR_LIPOPROTEIN"/>
    <property type="match status" value="1"/>
</dbReference>
<protein>
    <submittedName>
        <fullName evidence="3">TPR repeat containing exported protein Putative periplasmic protein contains a protein prenylyltransferase domain</fullName>
    </submittedName>
</protein>
<proteinExistence type="inferred from homology"/>
<evidence type="ECO:0000313" key="4">
    <source>
        <dbReference type="Proteomes" id="UP000675880"/>
    </source>
</evidence>
<evidence type="ECO:0000313" key="3">
    <source>
        <dbReference type="EMBL" id="CAE6747942.1"/>
    </source>
</evidence>
<evidence type="ECO:0000256" key="2">
    <source>
        <dbReference type="SAM" id="SignalP"/>
    </source>
</evidence>
<dbReference type="Pfam" id="PF13432">
    <property type="entry name" value="TPR_16"/>
    <property type="match status" value="1"/>
</dbReference>
<dbReference type="RefSeq" id="WP_213042246.1">
    <property type="nucleotide sequence ID" value="NZ_CAJNBJ010000016.1"/>
</dbReference>
<dbReference type="InterPro" id="IPR019734">
    <property type="entry name" value="TPR_rpt"/>
</dbReference>
<sequence>MKLRLIRALQMGAGLACGLVVAGCAKHADFLEIREQVSLIARTQDQEQKRFEAMQRRLESLERVREPEGGKLRLDEALARLQKLEGRLAKIEETQIAQAASIRSDLALSEASRQARASKPSGPVDAPAIVPGVPSITPTSAFNLAYNDYLNGKFDLAVSGFQHFIRDFPSTSLTPNAHYWLGESYYGQKDYIRAMQSFEHVVNEYAGNEKVPAALFKLGLSAAETGDTAKSRKYLKRVIEEYSTSDEAKLAKTKMAEIR</sequence>
<keyword evidence="4" id="KW-1185">Reference proteome</keyword>
<dbReference type="HAMAP" id="MF_02066">
    <property type="entry name" value="CpoB"/>
    <property type="match status" value="1"/>
</dbReference>
<dbReference type="SMART" id="SM00028">
    <property type="entry name" value="TPR"/>
    <property type="match status" value="2"/>
</dbReference>
<dbReference type="InterPro" id="IPR014162">
    <property type="entry name" value="CpoB_C"/>
</dbReference>
<comment type="caution">
    <text evidence="3">The sequence shown here is derived from an EMBL/GenBank/DDBJ whole genome shotgun (WGS) entry which is preliminary data.</text>
</comment>
<dbReference type="Proteomes" id="UP000675880">
    <property type="component" value="Unassembled WGS sequence"/>
</dbReference>
<name>A0ABM8REB1_9BACT</name>
<keyword evidence="1" id="KW-0175">Coiled coil</keyword>
<evidence type="ECO:0000256" key="1">
    <source>
        <dbReference type="SAM" id="Coils"/>
    </source>
</evidence>
<feature type="coiled-coil region" evidence="1">
    <location>
        <begin position="44"/>
        <end position="94"/>
    </location>
</feature>